<proteinExistence type="predicted"/>
<dbReference type="SUPFAM" id="SSF50494">
    <property type="entry name" value="Trypsin-like serine proteases"/>
    <property type="match status" value="1"/>
</dbReference>
<evidence type="ECO:0000313" key="3">
    <source>
        <dbReference type="Proteomes" id="UP001497457"/>
    </source>
</evidence>
<dbReference type="SUPFAM" id="SSF50156">
    <property type="entry name" value="PDZ domain-like"/>
    <property type="match status" value="1"/>
</dbReference>
<gene>
    <name evidence="2" type="ORF">URODEC1_LOCUS2240</name>
</gene>
<accession>A0ABC8VDB6</accession>
<evidence type="ECO:0008006" key="4">
    <source>
        <dbReference type="Google" id="ProtNLM"/>
    </source>
</evidence>
<reference evidence="2 3" key="2">
    <citation type="submission" date="2024-10" db="EMBL/GenBank/DDBJ databases">
        <authorList>
            <person name="Ryan C."/>
        </authorList>
    </citation>
    <scope>NUCLEOTIDE SEQUENCE [LARGE SCALE GENOMIC DNA]</scope>
</reference>
<dbReference type="InterPro" id="IPR036034">
    <property type="entry name" value="PDZ_sf"/>
</dbReference>
<keyword evidence="3" id="KW-1185">Reference proteome</keyword>
<dbReference type="AlphaFoldDB" id="A0ABC8VDB6"/>
<protein>
    <recommendedName>
        <fullName evidence="4">PDZ domain-containing protein</fullName>
    </recommendedName>
</protein>
<dbReference type="InterPro" id="IPR009003">
    <property type="entry name" value="Peptidase_S1_PA"/>
</dbReference>
<feature type="region of interest" description="Disordered" evidence="1">
    <location>
        <begin position="1"/>
        <end position="60"/>
    </location>
</feature>
<evidence type="ECO:0000313" key="2">
    <source>
        <dbReference type="EMBL" id="CAL4888485.1"/>
    </source>
</evidence>
<dbReference type="Gene3D" id="2.30.42.10">
    <property type="match status" value="1"/>
</dbReference>
<dbReference type="EMBL" id="OZ075111">
    <property type="protein sequence ID" value="CAL4888485.1"/>
    <property type="molecule type" value="Genomic_DNA"/>
</dbReference>
<evidence type="ECO:0000256" key="1">
    <source>
        <dbReference type="SAM" id="MobiDB-lite"/>
    </source>
</evidence>
<sequence>MRMRQEVEATSWPRRGERKRRRGFRSAGPPPPRRARRNRLIGAIGDDSSEDEIYEQRPNADPTRVDAFEKGGKNCNKSDCQLRLPDRRIQSEGLDHEEFFLVRAHATKIILKAAKFVVCLSSYIGNKLLRQCSGFLIKWDDNRNDALVLTSAHLICCETSLNEWSGERKYAPDAEVYVQLANDRIKGQLLYYHKHYGFALIRATVDRPAELAHFGRGVINFGQRVYVLGRDKNLNIQVTLGGPVIDENGDVMGMASLTANMGFIPCSVLLKCLHLWNIYGCVPRIQLGLKFAPIMFQDLIYIEKLSSVCNFDTGLIVIEVDGESVAKTHDVRYGDIIQSVNGEHIATTVELELALLRICEDNLVRGNEPGSNLNVLVDVFYTRKGRNGSPGRIKLTAIMSDDVEVINEGETMQHLLEASQNLCELKHDEEADRLLLVSFLLLV</sequence>
<name>A0ABC8VDB6_9POAL</name>
<dbReference type="Proteomes" id="UP001497457">
    <property type="component" value="Chromosome 1b"/>
</dbReference>
<dbReference type="PANTHER" id="PTHR47389">
    <property type="entry name" value="OS09G0436400 PROTEIN"/>
    <property type="match status" value="1"/>
</dbReference>
<organism evidence="2 3">
    <name type="scientific">Urochloa decumbens</name>
    <dbReference type="NCBI Taxonomy" id="240449"/>
    <lineage>
        <taxon>Eukaryota</taxon>
        <taxon>Viridiplantae</taxon>
        <taxon>Streptophyta</taxon>
        <taxon>Embryophyta</taxon>
        <taxon>Tracheophyta</taxon>
        <taxon>Spermatophyta</taxon>
        <taxon>Magnoliopsida</taxon>
        <taxon>Liliopsida</taxon>
        <taxon>Poales</taxon>
        <taxon>Poaceae</taxon>
        <taxon>PACMAD clade</taxon>
        <taxon>Panicoideae</taxon>
        <taxon>Panicodae</taxon>
        <taxon>Paniceae</taxon>
        <taxon>Melinidinae</taxon>
        <taxon>Urochloa</taxon>
    </lineage>
</organism>
<reference evidence="3" key="1">
    <citation type="submission" date="2024-06" db="EMBL/GenBank/DDBJ databases">
        <authorList>
            <person name="Ryan C."/>
        </authorList>
    </citation>
    <scope>NUCLEOTIDE SEQUENCE [LARGE SCALE GENOMIC DNA]</scope>
</reference>
<dbReference type="PANTHER" id="PTHR47389:SF5">
    <property type="entry name" value="OS09G0436700 PROTEIN"/>
    <property type="match status" value="1"/>
</dbReference>